<comment type="caution">
    <text evidence="3">The sequence shown here is derived from an EMBL/GenBank/DDBJ whole genome shotgun (WGS) entry which is preliminary data.</text>
</comment>
<dbReference type="Proteomes" id="UP001165160">
    <property type="component" value="Unassembled WGS sequence"/>
</dbReference>
<evidence type="ECO:0000259" key="2">
    <source>
        <dbReference type="Pfam" id="PF07059"/>
    </source>
</evidence>
<keyword evidence="4" id="KW-1185">Reference proteome</keyword>
<dbReference type="AlphaFoldDB" id="A0A9W7CAA6"/>
<feature type="domain" description="Protein ENHANCED DISEASE RESISTANCE 2 C-terminal" evidence="2">
    <location>
        <begin position="68"/>
        <end position="303"/>
    </location>
</feature>
<sequence>MSSRRYTSPPSLPIPSLSSLVISEPDLNPSPPILEEDSTDDSTANSTLHPIVVKEGGSDSDDDNVPKWINIPSSLFSVRSPSYSTTRLKVPSPPALFICKSCITYSSKSKHDDVLQVITDKVKGTGDWIERVINNQITENLILAVTFQIPFTHSYTSSSPSGGQITFFYIPTPSFSSSLNSNYGGITSQWLLHGPTSSSLRSLFKLIIQLPDPDILPVPLRSYNSKPVLITKSGRMKEACLNGNRFIEMKCDLHGWGTFTRKAIVKNLDNLKIWPVRIGVLVETRDDGGGEVLIGAVEVKGIDTLRLFDVDEVEEGED</sequence>
<evidence type="ECO:0000313" key="3">
    <source>
        <dbReference type="EMBL" id="GMI06050.1"/>
    </source>
</evidence>
<gene>
    <name evidence="3" type="ORF">TrVE_jg5695</name>
</gene>
<feature type="region of interest" description="Disordered" evidence="1">
    <location>
        <begin position="1"/>
        <end position="45"/>
    </location>
</feature>
<reference evidence="4" key="1">
    <citation type="journal article" date="2023" name="Commun. Biol.">
        <title>Genome analysis of Parmales, the sister group of diatoms, reveals the evolutionary specialization of diatoms from phago-mixotrophs to photoautotrophs.</title>
        <authorList>
            <person name="Ban H."/>
            <person name="Sato S."/>
            <person name="Yoshikawa S."/>
            <person name="Yamada K."/>
            <person name="Nakamura Y."/>
            <person name="Ichinomiya M."/>
            <person name="Sato N."/>
            <person name="Blanc-Mathieu R."/>
            <person name="Endo H."/>
            <person name="Kuwata A."/>
            <person name="Ogata H."/>
        </authorList>
    </citation>
    <scope>NUCLEOTIDE SEQUENCE [LARGE SCALE GENOMIC DNA]</scope>
    <source>
        <strain evidence="4">NIES 3699</strain>
    </source>
</reference>
<feature type="compositionally biased region" description="Low complexity" evidence="1">
    <location>
        <begin position="14"/>
        <end position="23"/>
    </location>
</feature>
<dbReference type="InterPro" id="IPR009769">
    <property type="entry name" value="EDR2_C"/>
</dbReference>
<protein>
    <recommendedName>
        <fullName evidence="2">Protein ENHANCED DISEASE RESISTANCE 2 C-terminal domain-containing protein</fullName>
    </recommendedName>
</protein>
<accession>A0A9W7CAA6</accession>
<evidence type="ECO:0000313" key="4">
    <source>
        <dbReference type="Proteomes" id="UP001165160"/>
    </source>
</evidence>
<evidence type="ECO:0000256" key="1">
    <source>
        <dbReference type="SAM" id="MobiDB-lite"/>
    </source>
</evidence>
<dbReference type="EMBL" id="BRXX01000341">
    <property type="protein sequence ID" value="GMI06050.1"/>
    <property type="molecule type" value="Genomic_DNA"/>
</dbReference>
<proteinExistence type="predicted"/>
<dbReference type="Pfam" id="PF07059">
    <property type="entry name" value="EDR2_C"/>
    <property type="match status" value="1"/>
</dbReference>
<organism evidence="3 4">
    <name type="scientific">Triparma verrucosa</name>
    <dbReference type="NCBI Taxonomy" id="1606542"/>
    <lineage>
        <taxon>Eukaryota</taxon>
        <taxon>Sar</taxon>
        <taxon>Stramenopiles</taxon>
        <taxon>Ochrophyta</taxon>
        <taxon>Bolidophyceae</taxon>
        <taxon>Parmales</taxon>
        <taxon>Triparmaceae</taxon>
        <taxon>Triparma</taxon>
    </lineage>
</organism>
<name>A0A9W7CAA6_9STRA</name>